<gene>
    <name evidence="1" type="ORF">RDI58_028308</name>
</gene>
<proteinExistence type="predicted"/>
<reference evidence="1 2" key="1">
    <citation type="submission" date="2024-02" db="EMBL/GenBank/DDBJ databases">
        <title>de novo genome assembly of Solanum bulbocastanum strain 11H21.</title>
        <authorList>
            <person name="Hosaka A.J."/>
        </authorList>
    </citation>
    <scope>NUCLEOTIDE SEQUENCE [LARGE SCALE GENOMIC DNA]</scope>
    <source>
        <tissue evidence="1">Young leaves</tissue>
    </source>
</reference>
<keyword evidence="2" id="KW-1185">Reference proteome</keyword>
<dbReference type="Proteomes" id="UP001371456">
    <property type="component" value="Unassembled WGS sequence"/>
</dbReference>
<accession>A0AAN8SRQ1</accession>
<organism evidence="1 2">
    <name type="scientific">Solanum bulbocastanum</name>
    <name type="common">Wild potato</name>
    <dbReference type="NCBI Taxonomy" id="147425"/>
    <lineage>
        <taxon>Eukaryota</taxon>
        <taxon>Viridiplantae</taxon>
        <taxon>Streptophyta</taxon>
        <taxon>Embryophyta</taxon>
        <taxon>Tracheophyta</taxon>
        <taxon>Spermatophyta</taxon>
        <taxon>Magnoliopsida</taxon>
        <taxon>eudicotyledons</taxon>
        <taxon>Gunneridae</taxon>
        <taxon>Pentapetalae</taxon>
        <taxon>asterids</taxon>
        <taxon>lamiids</taxon>
        <taxon>Solanales</taxon>
        <taxon>Solanaceae</taxon>
        <taxon>Solanoideae</taxon>
        <taxon>Solaneae</taxon>
        <taxon>Solanum</taxon>
    </lineage>
</organism>
<name>A0AAN8SRQ1_SOLBU</name>
<comment type="caution">
    <text evidence="1">The sequence shown here is derived from an EMBL/GenBank/DDBJ whole genome shotgun (WGS) entry which is preliminary data.</text>
</comment>
<dbReference type="EMBL" id="JBANQN010000012">
    <property type="protein sequence ID" value="KAK6773070.1"/>
    <property type="molecule type" value="Genomic_DNA"/>
</dbReference>
<evidence type="ECO:0000313" key="2">
    <source>
        <dbReference type="Proteomes" id="UP001371456"/>
    </source>
</evidence>
<evidence type="ECO:0000313" key="1">
    <source>
        <dbReference type="EMBL" id="KAK6773070.1"/>
    </source>
</evidence>
<sequence length="32" mass="4142">MDKFFYSKRKLLSSWKYLLYLKNQQFIFESWC</sequence>
<dbReference type="AlphaFoldDB" id="A0AAN8SRQ1"/>
<protein>
    <submittedName>
        <fullName evidence="1">Uncharacterized protein</fullName>
    </submittedName>
</protein>